<gene>
    <name evidence="3" type="primary">CXCL14</name>
</gene>
<dbReference type="GO" id="GO:0006955">
    <property type="term" value="P:immune response"/>
    <property type="evidence" value="ECO:0007669"/>
    <property type="project" value="InterPro"/>
</dbReference>
<dbReference type="InterPro" id="IPR036048">
    <property type="entry name" value="Interleukin_8-like_sf"/>
</dbReference>
<organism evidence="2 3">
    <name type="scientific">Petromyzon marinus</name>
    <name type="common">Sea lamprey</name>
    <dbReference type="NCBI Taxonomy" id="7757"/>
    <lineage>
        <taxon>Eukaryota</taxon>
        <taxon>Metazoa</taxon>
        <taxon>Chordata</taxon>
        <taxon>Craniata</taxon>
        <taxon>Vertebrata</taxon>
        <taxon>Cyclostomata</taxon>
        <taxon>Hyperoartia</taxon>
        <taxon>Petromyzontiformes</taxon>
        <taxon>Petromyzontidae</taxon>
        <taxon>Petromyzon</taxon>
    </lineage>
</organism>
<name>A0AAJ7X8L8_PETMA</name>
<evidence type="ECO:0000313" key="3">
    <source>
        <dbReference type="RefSeq" id="XP_032825067.1"/>
    </source>
</evidence>
<dbReference type="SUPFAM" id="SSF54117">
    <property type="entry name" value="Interleukin 8-like chemokines"/>
    <property type="match status" value="1"/>
</dbReference>
<reference evidence="3" key="1">
    <citation type="submission" date="2025-08" db="UniProtKB">
        <authorList>
            <consortium name="RefSeq"/>
        </authorList>
    </citation>
    <scope>IDENTIFICATION</scope>
    <source>
        <tissue evidence="3">Sperm</tissue>
    </source>
</reference>
<dbReference type="Gene3D" id="2.40.50.40">
    <property type="match status" value="1"/>
</dbReference>
<dbReference type="GeneID" id="116950961"/>
<feature type="signal peptide" evidence="1">
    <location>
        <begin position="1"/>
        <end position="23"/>
    </location>
</feature>
<dbReference type="GO" id="GO:0008009">
    <property type="term" value="F:chemokine activity"/>
    <property type="evidence" value="ECO:0007669"/>
    <property type="project" value="InterPro"/>
</dbReference>
<dbReference type="RefSeq" id="XP_032825067.1">
    <property type="nucleotide sequence ID" value="XM_032969176.1"/>
</dbReference>
<accession>A0AAJ7X8L8</accession>
<dbReference type="KEGG" id="pmrn:116950961"/>
<protein>
    <submittedName>
        <fullName evidence="3">C-X-C motif chemokine 14</fullName>
    </submittedName>
</protein>
<dbReference type="AlphaFoldDB" id="A0AAJ7X8L8"/>
<dbReference type="GO" id="GO:0005576">
    <property type="term" value="C:extracellular region"/>
    <property type="evidence" value="ECO:0007669"/>
    <property type="project" value="InterPro"/>
</dbReference>
<keyword evidence="1" id="KW-0732">Signal</keyword>
<keyword evidence="2" id="KW-1185">Reference proteome</keyword>
<evidence type="ECO:0000313" key="2">
    <source>
        <dbReference type="Proteomes" id="UP001318040"/>
    </source>
</evidence>
<dbReference type="CTD" id="9547"/>
<proteinExistence type="predicted"/>
<dbReference type="Proteomes" id="UP001318040">
    <property type="component" value="Chromosome 41"/>
</dbReference>
<sequence>MSPSGTAAAFFALLVCGAHVAQAVYVIRRGACRCQRAPRAVFPNELRMVERRRLAPHCDLEVMVSTTVVSRFKGHTFCLQPALASTRALLKAWGRVQEERRARHARWQARWRRTHKMYYQ</sequence>
<evidence type="ECO:0000256" key="1">
    <source>
        <dbReference type="SAM" id="SignalP"/>
    </source>
</evidence>
<feature type="chain" id="PRO_5042474597" evidence="1">
    <location>
        <begin position="24"/>
        <end position="120"/>
    </location>
</feature>